<proteinExistence type="predicted"/>
<gene>
    <name evidence="1" type="ORF">CFP71_01340</name>
</gene>
<organism evidence="1 2">
    <name type="scientific">Amycolatopsis thailandensis</name>
    <dbReference type="NCBI Taxonomy" id="589330"/>
    <lineage>
        <taxon>Bacteria</taxon>
        <taxon>Bacillati</taxon>
        <taxon>Actinomycetota</taxon>
        <taxon>Actinomycetes</taxon>
        <taxon>Pseudonocardiales</taxon>
        <taxon>Pseudonocardiaceae</taxon>
        <taxon>Amycolatopsis</taxon>
    </lineage>
</organism>
<dbReference type="AlphaFoldDB" id="A0A229SIK5"/>
<keyword evidence="2" id="KW-1185">Reference proteome</keyword>
<name>A0A229SIK5_9PSEU</name>
<dbReference type="Proteomes" id="UP000215223">
    <property type="component" value="Unassembled WGS sequence"/>
</dbReference>
<comment type="caution">
    <text evidence="1">The sequence shown here is derived from an EMBL/GenBank/DDBJ whole genome shotgun (WGS) entry which is preliminary data.</text>
</comment>
<dbReference type="EMBL" id="NMQT01000007">
    <property type="protein sequence ID" value="OXM58686.1"/>
    <property type="molecule type" value="Genomic_DNA"/>
</dbReference>
<protein>
    <submittedName>
        <fullName evidence="1">Uncharacterized protein</fullName>
    </submittedName>
</protein>
<accession>A0A229SIK5</accession>
<reference evidence="1 2" key="1">
    <citation type="submission" date="2017-07" db="EMBL/GenBank/DDBJ databases">
        <title>Amycolatopsis thailandensis Genome sequencing and assembly.</title>
        <authorList>
            <person name="Kaur N."/>
            <person name="Mayilraj S."/>
        </authorList>
    </citation>
    <scope>NUCLEOTIDE SEQUENCE [LARGE SCALE GENOMIC DNA]</scope>
    <source>
        <strain evidence="1 2">JCM 16380</strain>
    </source>
</reference>
<sequence>MSAPAKSRQQDPKWVLDKLVTFLIVEYQKAVTEYAAGNRMLSDRDRMTGYSATLAFLDGLTDGQMGLSTDQLQAVRDMAEEAVSR</sequence>
<evidence type="ECO:0000313" key="1">
    <source>
        <dbReference type="EMBL" id="OXM58686.1"/>
    </source>
</evidence>
<evidence type="ECO:0000313" key="2">
    <source>
        <dbReference type="Proteomes" id="UP000215223"/>
    </source>
</evidence>
<dbReference type="RefSeq" id="WP_093931985.1">
    <property type="nucleotide sequence ID" value="NZ_NMQT01000007.1"/>
</dbReference>
<dbReference type="OrthoDB" id="9915091at2"/>